<evidence type="ECO:0000256" key="1">
    <source>
        <dbReference type="ARBA" id="ARBA00004651"/>
    </source>
</evidence>
<feature type="transmembrane region" description="Helical" evidence="8">
    <location>
        <begin position="172"/>
        <end position="195"/>
    </location>
</feature>
<dbReference type="Proteomes" id="UP000189229">
    <property type="component" value="Unassembled WGS sequence"/>
</dbReference>
<feature type="transmembrane region" description="Helical" evidence="8">
    <location>
        <begin position="108"/>
        <end position="133"/>
    </location>
</feature>
<evidence type="ECO:0000256" key="2">
    <source>
        <dbReference type="ARBA" id="ARBA00007783"/>
    </source>
</evidence>
<evidence type="ECO:0000256" key="7">
    <source>
        <dbReference type="SAM" id="MobiDB-lite"/>
    </source>
</evidence>
<dbReference type="EMBL" id="MVBM01000001">
    <property type="protein sequence ID" value="OOK82363.1"/>
    <property type="molecule type" value="Genomic_DNA"/>
</dbReference>
<name>A0A1V3XSZ4_MYCKA</name>
<feature type="transmembrane region" description="Helical" evidence="8">
    <location>
        <begin position="145"/>
        <end position="165"/>
    </location>
</feature>
<gene>
    <name evidence="9" type="ORF">BZL30_0114</name>
</gene>
<comment type="caution">
    <text evidence="9">The sequence shown here is derived from an EMBL/GenBank/DDBJ whole genome shotgun (WGS) entry which is preliminary data.</text>
</comment>
<keyword evidence="3" id="KW-1003">Cell membrane</keyword>
<dbReference type="PANTHER" id="PTHR43077:SF8">
    <property type="entry name" value="DOXORUBICIN RESISTANCE ABC TRANSPORTER PERMEASE PROTEIN DRRB"/>
    <property type="match status" value="1"/>
</dbReference>
<evidence type="ECO:0000256" key="3">
    <source>
        <dbReference type="ARBA" id="ARBA00022475"/>
    </source>
</evidence>
<evidence type="ECO:0000256" key="5">
    <source>
        <dbReference type="ARBA" id="ARBA00022989"/>
    </source>
</evidence>
<feature type="compositionally biased region" description="Low complexity" evidence="7">
    <location>
        <begin position="272"/>
        <end position="287"/>
    </location>
</feature>
<evidence type="ECO:0000256" key="4">
    <source>
        <dbReference type="ARBA" id="ARBA00022692"/>
    </source>
</evidence>
<keyword evidence="5 8" id="KW-1133">Transmembrane helix</keyword>
<comment type="similarity">
    <text evidence="2">Belongs to the ABC-2 integral membrane protein family.</text>
</comment>
<protein>
    <submittedName>
        <fullName evidence="9">Uncharacterized protein</fullName>
    </submittedName>
</protein>
<dbReference type="GO" id="GO:0005886">
    <property type="term" value="C:plasma membrane"/>
    <property type="evidence" value="ECO:0007669"/>
    <property type="project" value="UniProtKB-SubCell"/>
</dbReference>
<dbReference type="AlphaFoldDB" id="A0A1V3XSZ4"/>
<dbReference type="PANTHER" id="PTHR43077">
    <property type="entry name" value="TRANSPORT PERMEASE YVFS-RELATED"/>
    <property type="match status" value="1"/>
</dbReference>
<evidence type="ECO:0000256" key="6">
    <source>
        <dbReference type="ARBA" id="ARBA00023136"/>
    </source>
</evidence>
<reference evidence="9 10" key="1">
    <citation type="submission" date="2017-02" db="EMBL/GenBank/DDBJ databases">
        <title>Complete genome sequences of Mycobacterium kansasii strains isolated from rhesus macaques.</title>
        <authorList>
            <person name="Panda A."/>
            <person name="Nagaraj S."/>
            <person name="Zhao X."/>
            <person name="Tettelin H."/>
            <person name="Detolla L.J."/>
        </authorList>
    </citation>
    <scope>NUCLEOTIDE SEQUENCE [LARGE SCALE GENOMIC DNA]</scope>
    <source>
        <strain evidence="9 10">11-3813</strain>
    </source>
</reference>
<accession>A0A1V3XSZ4</accession>
<sequence length="311" mass="33091">MLKKAMVDYNTKAGKKLTDAAAAGGGDQLSASAAWVLANPLDVRVEQRNELPDGTGIGLSSYFYTLMLLIGGVTGALVVSMLVEAMLGYSPAEFGPMYRLADRVRVSWFRTLLLKWMLVAVVSLFSSAVYLWVAKAFGMPVPHPWALWLFGVFIMLTVGVASTSLITALGTLGILTALFIFNFLGLPSTGATIPLEAEPKIFSWLANFEPMRQVFIGTRALLYFDGRLDAGLGRSLTLTVIGLVIGVVFGAVLTWIYDRKGIHRIAAVPTTAPAATPAPETGSAEPAHSMSGAPSDATPGSAEERGKHEAP</sequence>
<proteinExistence type="inferred from homology"/>
<keyword evidence="6 8" id="KW-0472">Membrane</keyword>
<comment type="subcellular location">
    <subcellularLocation>
        <location evidence="1">Cell membrane</location>
        <topology evidence="1">Multi-pass membrane protein</topology>
    </subcellularLocation>
</comment>
<organism evidence="9 10">
    <name type="scientific">Mycobacterium kansasii</name>
    <dbReference type="NCBI Taxonomy" id="1768"/>
    <lineage>
        <taxon>Bacteria</taxon>
        <taxon>Bacillati</taxon>
        <taxon>Actinomycetota</taxon>
        <taxon>Actinomycetes</taxon>
        <taxon>Mycobacteriales</taxon>
        <taxon>Mycobacteriaceae</taxon>
        <taxon>Mycobacterium</taxon>
    </lineage>
</organism>
<feature type="region of interest" description="Disordered" evidence="7">
    <location>
        <begin position="272"/>
        <end position="311"/>
    </location>
</feature>
<evidence type="ECO:0000256" key="8">
    <source>
        <dbReference type="SAM" id="Phobius"/>
    </source>
</evidence>
<feature type="compositionally biased region" description="Basic and acidic residues" evidence="7">
    <location>
        <begin position="302"/>
        <end position="311"/>
    </location>
</feature>
<feature type="transmembrane region" description="Helical" evidence="8">
    <location>
        <begin position="62"/>
        <end position="87"/>
    </location>
</feature>
<feature type="transmembrane region" description="Helical" evidence="8">
    <location>
        <begin position="236"/>
        <end position="257"/>
    </location>
</feature>
<dbReference type="InterPro" id="IPR051328">
    <property type="entry name" value="T7SS_ABC-Transporter"/>
</dbReference>
<evidence type="ECO:0000313" key="9">
    <source>
        <dbReference type="EMBL" id="OOK82363.1"/>
    </source>
</evidence>
<evidence type="ECO:0000313" key="10">
    <source>
        <dbReference type="Proteomes" id="UP000189229"/>
    </source>
</evidence>
<keyword evidence="4 8" id="KW-0812">Transmembrane</keyword>